<gene>
    <name evidence="1" type="ORF">B9Z19DRAFT_1061060</name>
</gene>
<organism evidence="1 2">
    <name type="scientific">Tuber borchii</name>
    <name type="common">White truffle</name>
    <dbReference type="NCBI Taxonomy" id="42251"/>
    <lineage>
        <taxon>Eukaryota</taxon>
        <taxon>Fungi</taxon>
        <taxon>Dikarya</taxon>
        <taxon>Ascomycota</taxon>
        <taxon>Pezizomycotina</taxon>
        <taxon>Pezizomycetes</taxon>
        <taxon>Pezizales</taxon>
        <taxon>Tuberaceae</taxon>
        <taxon>Tuber</taxon>
    </lineage>
</organism>
<comment type="caution">
    <text evidence="1">The sequence shown here is derived from an EMBL/GenBank/DDBJ whole genome shotgun (WGS) entry which is preliminary data.</text>
</comment>
<name>A0A2T7A6M4_TUBBO</name>
<keyword evidence="2" id="KW-1185">Reference proteome</keyword>
<dbReference type="AlphaFoldDB" id="A0A2T7A6M4"/>
<reference evidence="1 2" key="1">
    <citation type="submission" date="2017-04" db="EMBL/GenBank/DDBJ databases">
        <title>Draft genome sequence of Tuber borchii Vittad., a whitish edible truffle.</title>
        <authorList>
            <consortium name="DOE Joint Genome Institute"/>
            <person name="Murat C."/>
            <person name="Kuo A."/>
            <person name="Barry K.W."/>
            <person name="Clum A."/>
            <person name="Dockter R.B."/>
            <person name="Fauchery L."/>
            <person name="Iotti M."/>
            <person name="Kohler A."/>
            <person name="Labutti K."/>
            <person name="Lindquist E.A."/>
            <person name="Lipzen A."/>
            <person name="Ohm R.A."/>
            <person name="Wang M."/>
            <person name="Grigoriev I.V."/>
            <person name="Zambonelli A."/>
            <person name="Martin F.M."/>
        </authorList>
    </citation>
    <scope>NUCLEOTIDE SEQUENCE [LARGE SCALE GENOMIC DNA]</scope>
    <source>
        <strain evidence="1 2">Tbo3840</strain>
    </source>
</reference>
<protein>
    <submittedName>
        <fullName evidence="1">Uncharacterized protein</fullName>
    </submittedName>
</protein>
<dbReference type="OrthoDB" id="5450301at2759"/>
<sequence>MPRNYYEDSQEDIRSSCLPAYTSCPSEDGKAIPQNPTSFPTLLKALHNTARPNPGPRTLACPVSGCPLVFKGQMPHGYLWRHLKRPGVRGRTDDEKATWENLHKIQHDRLLATRVTPAERRREANKAKAEKMLRVAEFELRARNLGFTEKALITQKVAIWEGIYAAEQRGDGIGVSIPYPILFWTLLWN</sequence>
<accession>A0A2T7A6M4</accession>
<evidence type="ECO:0000313" key="1">
    <source>
        <dbReference type="EMBL" id="PUU83370.1"/>
    </source>
</evidence>
<dbReference type="EMBL" id="NESQ01000014">
    <property type="protein sequence ID" value="PUU83370.1"/>
    <property type="molecule type" value="Genomic_DNA"/>
</dbReference>
<evidence type="ECO:0000313" key="2">
    <source>
        <dbReference type="Proteomes" id="UP000244722"/>
    </source>
</evidence>
<dbReference type="Proteomes" id="UP000244722">
    <property type="component" value="Unassembled WGS sequence"/>
</dbReference>
<proteinExistence type="predicted"/>